<evidence type="ECO:0000256" key="1">
    <source>
        <dbReference type="SAM" id="MobiDB-lite"/>
    </source>
</evidence>
<dbReference type="RefSeq" id="WP_205042851.1">
    <property type="nucleotide sequence ID" value="NZ_CAJVAX010000017.1"/>
</dbReference>
<reference evidence="2" key="1">
    <citation type="submission" date="2021-06" db="EMBL/GenBank/DDBJ databases">
        <authorList>
            <person name="Arsene-Ploetze F."/>
        </authorList>
    </citation>
    <scope>NUCLEOTIDE SEQUENCE</scope>
    <source>
        <strain evidence="2">SBRY1</strain>
    </source>
</reference>
<dbReference type="EMBL" id="CAJVAX010000017">
    <property type="protein sequence ID" value="CAG7641021.1"/>
    <property type="molecule type" value="Genomic_DNA"/>
</dbReference>
<protein>
    <submittedName>
        <fullName evidence="2">Uncharacterized protein</fullName>
    </submittedName>
</protein>
<name>A0A9W4H133_9ACTN</name>
<evidence type="ECO:0000313" key="3">
    <source>
        <dbReference type="Proteomes" id="UP001153328"/>
    </source>
</evidence>
<dbReference type="AlphaFoldDB" id="A0A9W4H133"/>
<keyword evidence="3" id="KW-1185">Reference proteome</keyword>
<comment type="caution">
    <text evidence="2">The sequence shown here is derived from an EMBL/GenBank/DDBJ whole genome shotgun (WGS) entry which is preliminary data.</text>
</comment>
<accession>A0A9W4H133</accession>
<gene>
    <name evidence="2" type="ORF">SBRY_30490</name>
</gene>
<organism evidence="2 3">
    <name type="scientific">Actinacidiphila bryophytorum</name>
    <dbReference type="NCBI Taxonomy" id="1436133"/>
    <lineage>
        <taxon>Bacteria</taxon>
        <taxon>Bacillati</taxon>
        <taxon>Actinomycetota</taxon>
        <taxon>Actinomycetes</taxon>
        <taxon>Kitasatosporales</taxon>
        <taxon>Streptomycetaceae</taxon>
        <taxon>Actinacidiphila</taxon>
    </lineage>
</organism>
<feature type="region of interest" description="Disordered" evidence="1">
    <location>
        <begin position="377"/>
        <end position="396"/>
    </location>
</feature>
<dbReference type="Proteomes" id="UP001153328">
    <property type="component" value="Unassembled WGS sequence"/>
</dbReference>
<evidence type="ECO:0000313" key="2">
    <source>
        <dbReference type="EMBL" id="CAG7641021.1"/>
    </source>
</evidence>
<sequence length="681" mass="75387">MTDARVRLHGRERVVEYTRAALVRRGVPDRPLPVVLLAGPRGSGGSVLLDTMWAQFAADCLSVRLDLRAAQGVEDIVLAAVRGLGRRIPGIRAVDFPRTAMLLKALSFVDSGGGRTAFEAYLRANPQDAQVQSALTDWGNRAAVLLSPEQRGLLDALTGLLGALHSAVGRHRNDKALRWLAERGDGGREYDSLWELYRQHHGQDAPTGTPRVVARTLCAALLADLRADFNDSWPRMQRPRNCLLLLDNAGGRTADLFLELLAECRREAAAAGQRPDPAVVVAVQRGRVRPEADRLLEPTDERLEFGVRHPFAPGGDGHPVWWYPVALADLNGEQVLALCTSSVLGRHNRDADFLYELTGGHPESTDRLAVLLARYGRTPPRDPRRPPAELPEPFDPRQLLGSRLAEEQALPEHWPAPARGDSTVEDYLLRRALADHLTAGADGRLAPEDNPVLNAMAALAATPGLRRGACNAALHYLGWSGVDADSAQLRLTASMWLEETPEGEALRLHPLVALLLRRWLARTPETWRAVHTGYATHYSSRTDAPLRHHHTLAQVELGRREPLTTVVGHLDEEYERSADSAAWLRVLDQVTAAPNRLSTALDPRTFVTSLAGAAEARNRRRAITRLTVARWLHADRTFDPAHQLAHTIATEYEHLAEITEDNEVLYREAGRFRRVENNWKD</sequence>
<proteinExistence type="predicted"/>